<dbReference type="InterPro" id="IPR041492">
    <property type="entry name" value="HAD_2"/>
</dbReference>
<dbReference type="OrthoDB" id="9807630at2"/>
<comment type="caution">
    <text evidence="1">The sequence shown here is derived from an EMBL/GenBank/DDBJ whole genome shotgun (WGS) entry which is preliminary data.</text>
</comment>
<reference evidence="2 4" key="3">
    <citation type="submission" date="2017-07" db="EMBL/GenBank/DDBJ databases">
        <title>Prevalence of linear plasmids in Cutibacterium (Propionibacterium) acnes isolates obtained from prostatic tissue.</title>
        <authorList>
            <person name="Davidsson S."/>
            <person name="Carlsson J."/>
            <person name="Molling P."/>
            <person name="Andren O."/>
            <person name="Andersson S.-O."/>
            <person name="Brzuszkiewicz E."/>
            <person name="Poehlein A."/>
            <person name="Al-Zeer M."/>
            <person name="Brinkmann V."/>
            <person name="Scavenius C."/>
            <person name="Nazipi S."/>
            <person name="Soderquist B."/>
            <person name="Bruggemann H."/>
        </authorList>
    </citation>
    <scope>NUCLEOTIDE SEQUENCE [LARGE SCALE GENOMIC DNA]</scope>
    <source>
        <strain evidence="2 4">DSM 753</strain>
    </source>
</reference>
<dbReference type="Proteomes" id="UP000220611">
    <property type="component" value="Unassembled WGS sequence"/>
</dbReference>
<dbReference type="SFLD" id="SFLDS00003">
    <property type="entry name" value="Haloacid_Dehalogenase"/>
    <property type="match status" value="1"/>
</dbReference>
<reference evidence="1 3" key="1">
    <citation type="submission" date="2007-08" db="EMBL/GenBank/DDBJ databases">
        <title>Draft genome sequence of Clostridium leptum (DSM 753).</title>
        <authorList>
            <person name="Sudarsanam P."/>
            <person name="Ley R."/>
            <person name="Guruge J."/>
            <person name="Turnbaugh P.J."/>
            <person name="Mahowald M."/>
            <person name="Liep D."/>
            <person name="Gordon J."/>
        </authorList>
    </citation>
    <scope>NUCLEOTIDE SEQUENCE [LARGE SCALE GENOMIC DNA]</scope>
    <source>
        <strain evidence="1 3">DSM 753</strain>
    </source>
</reference>
<dbReference type="InterPro" id="IPR023214">
    <property type="entry name" value="HAD_sf"/>
</dbReference>
<name>A7VRI5_9FIRM</name>
<proteinExistence type="predicted"/>
<accession>A7VRI5</accession>
<dbReference type="PANTHER" id="PTHR43434:SF1">
    <property type="entry name" value="PHOSPHOGLYCOLATE PHOSPHATASE"/>
    <property type="match status" value="1"/>
</dbReference>
<dbReference type="EMBL" id="ABCB02000016">
    <property type="protein sequence ID" value="EDO62307.1"/>
    <property type="molecule type" value="Genomic_DNA"/>
</dbReference>
<dbReference type="PANTHER" id="PTHR43434">
    <property type="entry name" value="PHOSPHOGLYCOLATE PHOSPHATASE"/>
    <property type="match status" value="1"/>
</dbReference>
<dbReference type="HOGENOM" id="CLU_045011_19_1_9"/>
<organism evidence="1 3">
    <name type="scientific">[Clostridium] leptum DSM 753</name>
    <dbReference type="NCBI Taxonomy" id="428125"/>
    <lineage>
        <taxon>Bacteria</taxon>
        <taxon>Bacillati</taxon>
        <taxon>Bacillota</taxon>
        <taxon>Clostridia</taxon>
        <taxon>Eubacteriales</taxon>
        <taxon>Oscillospiraceae</taxon>
        <taxon>Oscillospiraceae incertae sedis</taxon>
    </lineage>
</organism>
<protein>
    <submittedName>
        <fullName evidence="1">Putative phosphoglycolate phosphatase, bacterial</fullName>
    </submittedName>
</protein>
<dbReference type="NCBIfam" id="TIGR01549">
    <property type="entry name" value="HAD-SF-IA-v1"/>
    <property type="match status" value="1"/>
</dbReference>
<dbReference type="Proteomes" id="UP000003490">
    <property type="component" value="Unassembled WGS sequence"/>
</dbReference>
<dbReference type="GO" id="GO:0008967">
    <property type="term" value="F:phosphoglycolate phosphatase activity"/>
    <property type="evidence" value="ECO:0007669"/>
    <property type="project" value="TreeGrafter"/>
</dbReference>
<dbReference type="Gene3D" id="3.40.50.1000">
    <property type="entry name" value="HAD superfamily/HAD-like"/>
    <property type="match status" value="1"/>
</dbReference>
<dbReference type="InterPro" id="IPR036412">
    <property type="entry name" value="HAD-like_sf"/>
</dbReference>
<dbReference type="SFLD" id="SFLDG01129">
    <property type="entry name" value="C1.5:_HAD__Beta-PGM__Phosphata"/>
    <property type="match status" value="1"/>
</dbReference>
<dbReference type="AlphaFoldDB" id="A7VRI5"/>
<evidence type="ECO:0000313" key="4">
    <source>
        <dbReference type="Proteomes" id="UP000220611"/>
    </source>
</evidence>
<evidence type="ECO:0000313" key="3">
    <source>
        <dbReference type="Proteomes" id="UP000003490"/>
    </source>
</evidence>
<dbReference type="GO" id="GO:0005829">
    <property type="term" value="C:cytosol"/>
    <property type="evidence" value="ECO:0007669"/>
    <property type="project" value="TreeGrafter"/>
</dbReference>
<evidence type="ECO:0000313" key="1">
    <source>
        <dbReference type="EMBL" id="EDO62307.1"/>
    </source>
</evidence>
<dbReference type="eggNOG" id="COG0546">
    <property type="taxonomic scope" value="Bacteria"/>
</dbReference>
<dbReference type="SUPFAM" id="SSF56784">
    <property type="entry name" value="HAD-like"/>
    <property type="match status" value="1"/>
</dbReference>
<evidence type="ECO:0000313" key="2">
    <source>
        <dbReference type="EMBL" id="PEQ24923.1"/>
    </source>
</evidence>
<dbReference type="Pfam" id="PF13419">
    <property type="entry name" value="HAD_2"/>
    <property type="match status" value="1"/>
</dbReference>
<keyword evidence="4" id="KW-1185">Reference proteome</keyword>
<dbReference type="InterPro" id="IPR023198">
    <property type="entry name" value="PGP-like_dom2"/>
</dbReference>
<reference evidence="1 3" key="2">
    <citation type="submission" date="2007-08" db="EMBL/GenBank/DDBJ databases">
        <authorList>
            <person name="Fulton L."/>
            <person name="Clifton S."/>
            <person name="Fulton B."/>
            <person name="Xu J."/>
            <person name="Minx P."/>
            <person name="Pepin K.H."/>
            <person name="Johnson M."/>
            <person name="Thiruvilangam P."/>
            <person name="Bhonagiri V."/>
            <person name="Nash W.E."/>
            <person name="Wang C."/>
            <person name="Mardis E.R."/>
            <person name="Wilson R.K."/>
        </authorList>
    </citation>
    <scope>NUCLEOTIDE SEQUENCE [LARGE SCALE GENOMIC DNA]</scope>
    <source>
        <strain evidence="1 3">DSM 753</strain>
    </source>
</reference>
<sequence>MTEFCIFDLDGTLLDTLEDLAVSVNYALEKNGLPQHPIDSYRYFVGDGVLTLIRRASGSGDEGLVKALKADFDRYYNVHRFDRTRPYDGARELLEALAKRNIPAAVLSNKPDEFVGDLMKRYFPGIFFFAAVGKRPGVAKKPDPAALNQLIAQKGAEKPACLYVGDSNVDVETAHNAGIRCCGAEWGFRGYRELKEAGADCFAKAPLDVLAAL</sequence>
<dbReference type="Gene3D" id="1.10.150.240">
    <property type="entry name" value="Putative phosphatase, domain 2"/>
    <property type="match status" value="1"/>
</dbReference>
<dbReference type="EMBL" id="NOXF01000003">
    <property type="protein sequence ID" value="PEQ24923.1"/>
    <property type="molecule type" value="Genomic_DNA"/>
</dbReference>
<gene>
    <name evidence="2" type="ORF">CH238_05625</name>
    <name evidence="1" type="ORF">CLOLEP_01169</name>
</gene>
<dbReference type="GO" id="GO:0006281">
    <property type="term" value="P:DNA repair"/>
    <property type="evidence" value="ECO:0007669"/>
    <property type="project" value="TreeGrafter"/>
</dbReference>
<dbReference type="InterPro" id="IPR050155">
    <property type="entry name" value="HAD-like_hydrolase_sf"/>
</dbReference>
<dbReference type="InterPro" id="IPR006439">
    <property type="entry name" value="HAD-SF_hydro_IA"/>
</dbReference>